<keyword evidence="3" id="KW-1185">Reference proteome</keyword>
<gene>
    <name evidence="2" type="ORF">ACFP81_12065</name>
</gene>
<sequence>MKRFAAPLAAQLTLAFWLVSLSALLGVGLISAASTRSEFGTLLRQQERDTVAAQVSAYVEQYGSLRGFRLPPGPPHRSYTVLDAQGRPLDNRPLPPHAAARQPVWAGGQVVAYLVAPSRGPAADGRNAEFLRRTGAAIAWSMLGAALLAAAAGAWLSGQLLRPLTELRGRIAALRRGEAPRHWKVGRPPLSWTRYCTPFTLCTGKWSARGWPVSASRRTSPMTWALR</sequence>
<accession>A0ABW1YIF9</accession>
<keyword evidence="1" id="KW-1133">Transmembrane helix</keyword>
<comment type="caution">
    <text evidence="2">The sequence shown here is derived from an EMBL/GenBank/DDBJ whole genome shotgun (WGS) entry which is preliminary data.</text>
</comment>
<proteinExistence type="predicted"/>
<dbReference type="Proteomes" id="UP001596297">
    <property type="component" value="Unassembled WGS sequence"/>
</dbReference>
<evidence type="ECO:0000313" key="3">
    <source>
        <dbReference type="Proteomes" id="UP001596297"/>
    </source>
</evidence>
<keyword evidence="1" id="KW-0812">Transmembrane</keyword>
<dbReference type="EMBL" id="JBHSWD010000002">
    <property type="protein sequence ID" value="MFC6592654.1"/>
    <property type="molecule type" value="Genomic_DNA"/>
</dbReference>
<protein>
    <recommendedName>
        <fullName evidence="4">Sensor histidine kinase</fullName>
    </recommendedName>
</protein>
<evidence type="ECO:0000313" key="2">
    <source>
        <dbReference type="EMBL" id="MFC6592654.1"/>
    </source>
</evidence>
<name>A0ABW1YIF9_9DEIO</name>
<evidence type="ECO:0008006" key="4">
    <source>
        <dbReference type="Google" id="ProtNLM"/>
    </source>
</evidence>
<reference evidence="3" key="1">
    <citation type="journal article" date="2019" name="Int. J. Syst. Evol. Microbiol.">
        <title>The Global Catalogue of Microorganisms (GCM) 10K type strain sequencing project: providing services to taxonomists for standard genome sequencing and annotation.</title>
        <authorList>
            <consortium name="The Broad Institute Genomics Platform"/>
            <consortium name="The Broad Institute Genome Sequencing Center for Infectious Disease"/>
            <person name="Wu L."/>
            <person name="Ma J."/>
        </authorList>
    </citation>
    <scope>NUCLEOTIDE SEQUENCE [LARGE SCALE GENOMIC DNA]</scope>
    <source>
        <strain evidence="3">CGMCC 1.15772</strain>
    </source>
</reference>
<evidence type="ECO:0000256" key="1">
    <source>
        <dbReference type="SAM" id="Phobius"/>
    </source>
</evidence>
<organism evidence="2 3">
    <name type="scientific">Deinococcus lacus</name>
    <dbReference type="NCBI Taxonomy" id="392561"/>
    <lineage>
        <taxon>Bacteria</taxon>
        <taxon>Thermotogati</taxon>
        <taxon>Deinococcota</taxon>
        <taxon>Deinococci</taxon>
        <taxon>Deinococcales</taxon>
        <taxon>Deinococcaceae</taxon>
        <taxon>Deinococcus</taxon>
    </lineage>
</organism>
<feature type="transmembrane region" description="Helical" evidence="1">
    <location>
        <begin position="137"/>
        <end position="158"/>
    </location>
</feature>
<keyword evidence="1" id="KW-0472">Membrane</keyword>